<dbReference type="InterPro" id="IPR040198">
    <property type="entry name" value="Fido_containing"/>
</dbReference>
<gene>
    <name evidence="4" type="ORF">S01H4_08725</name>
</gene>
<dbReference type="InterPro" id="IPR001034">
    <property type="entry name" value="DeoR_HTH"/>
</dbReference>
<name>X1AFP1_9ZZZZ</name>
<dbReference type="SUPFAM" id="SSF46785">
    <property type="entry name" value="Winged helix' DNA-binding domain"/>
    <property type="match status" value="1"/>
</dbReference>
<evidence type="ECO:0000259" key="3">
    <source>
        <dbReference type="PROSITE" id="PS51459"/>
    </source>
</evidence>
<sequence length="345" mass="40205">MFKTNFKITNKIINNIVDISAARELILNASLLPQWEVKLRREAIIKMAHHSTSIEGNPLTFEQVKKLLIGNKVAAWEKDKNEVLNYVRVLEYIDKLGEKKVKEITEDIILKIHQLNTKGILPEHQSGFYRKVPVAVVNGYGRVIFQPPPVNRINTLMKDFISWLNSDQAQELYPVLLSGISHYEFVRIHPFMDGNGRTARALATLILYLKGFDTKRFFALDDYYNEDRDRYYAALQTVDQKTLDTTQWLEYFCEGVAVSMNRVKDTVLQLSHDRRLKDKRGQIFLNEKQIRILKYLQTGLKITTKECQDMFDVSERTARNYLNELVKKDLIKPVGPQKGRYYVLT</sequence>
<dbReference type="EMBL" id="BART01003039">
    <property type="protein sequence ID" value="GAG71523.1"/>
    <property type="molecule type" value="Genomic_DNA"/>
</dbReference>
<evidence type="ECO:0000256" key="2">
    <source>
        <dbReference type="ARBA" id="ARBA00023163"/>
    </source>
</evidence>
<dbReference type="Gene3D" id="1.10.3290.10">
    <property type="entry name" value="Fido-like domain"/>
    <property type="match status" value="1"/>
</dbReference>
<dbReference type="Pfam" id="PF08220">
    <property type="entry name" value="HTH_DeoR"/>
    <property type="match status" value="1"/>
</dbReference>
<keyword evidence="1" id="KW-0805">Transcription regulation</keyword>
<dbReference type="InterPro" id="IPR036390">
    <property type="entry name" value="WH_DNA-bd_sf"/>
</dbReference>
<dbReference type="SUPFAM" id="SSF140931">
    <property type="entry name" value="Fic-like"/>
    <property type="match status" value="1"/>
</dbReference>
<dbReference type="AlphaFoldDB" id="X1AFP1"/>
<dbReference type="InterPro" id="IPR036388">
    <property type="entry name" value="WH-like_DNA-bd_sf"/>
</dbReference>
<protein>
    <recommendedName>
        <fullName evidence="3">Fido domain-containing protein</fullName>
    </recommendedName>
</protein>
<dbReference type="InterPro" id="IPR036597">
    <property type="entry name" value="Fido-like_dom_sf"/>
</dbReference>
<accession>X1AFP1</accession>
<dbReference type="PROSITE" id="PS51459">
    <property type="entry name" value="FIDO"/>
    <property type="match status" value="1"/>
</dbReference>
<organism evidence="4">
    <name type="scientific">marine sediment metagenome</name>
    <dbReference type="NCBI Taxonomy" id="412755"/>
    <lineage>
        <taxon>unclassified sequences</taxon>
        <taxon>metagenomes</taxon>
        <taxon>ecological metagenomes</taxon>
    </lineage>
</organism>
<dbReference type="PANTHER" id="PTHR13504:SF38">
    <property type="entry name" value="FIDO DOMAIN-CONTAINING PROTEIN"/>
    <property type="match status" value="1"/>
</dbReference>
<keyword evidence="2" id="KW-0804">Transcription</keyword>
<dbReference type="InterPro" id="IPR003812">
    <property type="entry name" value="Fido"/>
</dbReference>
<evidence type="ECO:0000256" key="1">
    <source>
        <dbReference type="ARBA" id="ARBA00023015"/>
    </source>
</evidence>
<dbReference type="GO" id="GO:0003700">
    <property type="term" value="F:DNA-binding transcription factor activity"/>
    <property type="evidence" value="ECO:0007669"/>
    <property type="project" value="InterPro"/>
</dbReference>
<dbReference type="PANTHER" id="PTHR13504">
    <property type="entry name" value="FIDO DOMAIN-CONTAINING PROTEIN DDB_G0283145"/>
    <property type="match status" value="1"/>
</dbReference>
<feature type="domain" description="Fido" evidence="3">
    <location>
        <begin position="104"/>
        <end position="254"/>
    </location>
</feature>
<dbReference type="Gene3D" id="1.10.10.10">
    <property type="entry name" value="Winged helix-like DNA-binding domain superfamily/Winged helix DNA-binding domain"/>
    <property type="match status" value="1"/>
</dbReference>
<reference evidence="4" key="1">
    <citation type="journal article" date="2014" name="Front. Microbiol.">
        <title>High frequency of phylogenetically diverse reductive dehalogenase-homologous genes in deep subseafloor sedimentary metagenomes.</title>
        <authorList>
            <person name="Kawai M."/>
            <person name="Futagami T."/>
            <person name="Toyoda A."/>
            <person name="Takaki Y."/>
            <person name="Nishi S."/>
            <person name="Hori S."/>
            <person name="Arai W."/>
            <person name="Tsubouchi T."/>
            <person name="Morono Y."/>
            <person name="Uchiyama I."/>
            <person name="Ito T."/>
            <person name="Fujiyama A."/>
            <person name="Inagaki F."/>
            <person name="Takami H."/>
        </authorList>
    </citation>
    <scope>NUCLEOTIDE SEQUENCE</scope>
    <source>
        <strain evidence="4">Expedition CK06-06</strain>
    </source>
</reference>
<evidence type="ECO:0000313" key="4">
    <source>
        <dbReference type="EMBL" id="GAG71523.1"/>
    </source>
</evidence>
<proteinExistence type="predicted"/>
<dbReference type="Pfam" id="PF02661">
    <property type="entry name" value="Fic"/>
    <property type="match status" value="1"/>
</dbReference>
<comment type="caution">
    <text evidence="4">The sequence shown here is derived from an EMBL/GenBank/DDBJ whole genome shotgun (WGS) entry which is preliminary data.</text>
</comment>